<dbReference type="AlphaFoldDB" id="A0A814L8P7"/>
<accession>A0A814L8P7</accession>
<sequence>MNGFEDWTSSNENDESEAIIARSQEIRNMIENSHKQLKQILKRLKSVEKTIEKIPIGKTVYIKCEG</sequence>
<evidence type="ECO:0000313" key="2">
    <source>
        <dbReference type="Proteomes" id="UP000663879"/>
    </source>
</evidence>
<protein>
    <submittedName>
        <fullName evidence="1">Uncharacterized protein</fullName>
    </submittedName>
</protein>
<proteinExistence type="predicted"/>
<keyword evidence="2" id="KW-1185">Reference proteome</keyword>
<organism evidence="1 2">
    <name type="scientific">Brachionus calyciflorus</name>
    <dbReference type="NCBI Taxonomy" id="104777"/>
    <lineage>
        <taxon>Eukaryota</taxon>
        <taxon>Metazoa</taxon>
        <taxon>Spiralia</taxon>
        <taxon>Gnathifera</taxon>
        <taxon>Rotifera</taxon>
        <taxon>Eurotatoria</taxon>
        <taxon>Monogononta</taxon>
        <taxon>Pseudotrocha</taxon>
        <taxon>Ploima</taxon>
        <taxon>Brachionidae</taxon>
        <taxon>Brachionus</taxon>
    </lineage>
</organism>
<reference evidence="1" key="1">
    <citation type="submission" date="2021-02" db="EMBL/GenBank/DDBJ databases">
        <authorList>
            <person name="Nowell W R."/>
        </authorList>
    </citation>
    <scope>NUCLEOTIDE SEQUENCE</scope>
    <source>
        <strain evidence="1">Ploen Becks lab</strain>
    </source>
</reference>
<dbReference type="Proteomes" id="UP000663879">
    <property type="component" value="Unassembled WGS sequence"/>
</dbReference>
<name>A0A814L8P7_9BILA</name>
<gene>
    <name evidence="1" type="ORF">OXX778_LOCUS19361</name>
</gene>
<evidence type="ECO:0000313" key="1">
    <source>
        <dbReference type="EMBL" id="CAF1062716.1"/>
    </source>
</evidence>
<comment type="caution">
    <text evidence="1">The sequence shown here is derived from an EMBL/GenBank/DDBJ whole genome shotgun (WGS) entry which is preliminary data.</text>
</comment>
<dbReference type="EMBL" id="CAJNOC010005810">
    <property type="protein sequence ID" value="CAF1062716.1"/>
    <property type="molecule type" value="Genomic_DNA"/>
</dbReference>
<dbReference type="OrthoDB" id="116216at2759"/>